<dbReference type="EMBL" id="AP011532">
    <property type="protein sequence ID" value="BAI61381.1"/>
    <property type="molecule type" value="Genomic_DNA"/>
</dbReference>
<dbReference type="InterPro" id="IPR011094">
    <property type="entry name" value="Uncharacterised_LppY/LpqO"/>
</dbReference>
<gene>
    <name evidence="1" type="ordered locus">MCP_1309</name>
</gene>
<dbReference type="InParanoid" id="D1YY59"/>
<name>D1YY59_METPS</name>
<reference evidence="1 2" key="2">
    <citation type="journal article" date="2008" name="Int. J. Syst. Evol. Microbiol.">
        <title>Methanocella paludicola gen. nov., sp. nov., a methane-producing archaeon, the first isolate of the lineage 'Rice Cluster I', and proposal of the new archaeal order Methanocellales ord. nov.</title>
        <authorList>
            <person name="Sakai S."/>
            <person name="Imachi H."/>
            <person name="Hanada S."/>
            <person name="Ohashi A."/>
            <person name="Harada H."/>
            <person name="Kamagata Y."/>
        </authorList>
    </citation>
    <scope>NUCLEOTIDE SEQUENCE [LARGE SCALE GENOMIC DNA]</scope>
    <source>
        <strain evidence="2">DSM 17711 / JCM 13418 / NBRC 101707 / SANAE</strain>
    </source>
</reference>
<sequence length="299" mass="32209">MQKNIMRFASLLIVTFIMATLAGPVSVAQDDRGYWAPVEQAMGKKGEVSPDGVVTFVIPRDLSVTLDGIRLAPGSDMSHEFSFMRTSEGTMMVGEIMLKEDEVAGVTQKLLAAGITETALHNHLLRERPHIMWLHVHANGDPVPVAKALNNIITPLDGGPATVSQHVPLSQLDTARLDAIIGLQGKAEDGVYAYSVPRADKINMGGVELPPDMDISTRISFQPTGQGKAAVIGEFVLEKSEVSPVLARLADNGVEVTALHSHMINEQPRLFYMHCWAVGDPAVIAGAMRKALDKTNSSV</sequence>
<proteinExistence type="predicted"/>
<reference evidence="1 2" key="1">
    <citation type="journal article" date="2007" name="Appl. Environ. Microbiol.">
        <title>Isolation of key methanogens for global methane emission from rice paddy fields: a novel isolate affiliated with the clone cluster rice cluster I.</title>
        <authorList>
            <person name="Sakai S."/>
            <person name="Imachi H."/>
            <person name="Sekiguchi Y."/>
            <person name="Ohashi A."/>
            <person name="Harada H."/>
            <person name="Kamagata Y."/>
        </authorList>
    </citation>
    <scope>NUCLEOTIDE SEQUENCE [LARGE SCALE GENOMIC DNA]</scope>
    <source>
        <strain evidence="2">DSM 17711 / JCM 13418 / NBRC 101707 / SANAE</strain>
    </source>
</reference>
<evidence type="ECO:0000313" key="2">
    <source>
        <dbReference type="Proteomes" id="UP000001882"/>
    </source>
</evidence>
<dbReference type="KEGG" id="mpd:MCP_1309"/>
<reference evidence="2" key="3">
    <citation type="journal article" date="2011" name="PLoS ONE">
        <title>Genome sequence of a mesophilic hydrogenotrophic methanogen Methanocella paludicola, the first cultivated representative of the order Methanocellales.</title>
        <authorList>
            <person name="Sakai S."/>
            <person name="Takaki Y."/>
            <person name="Shimamura S."/>
            <person name="Sekine M."/>
            <person name="Tajima T."/>
            <person name="Kosugi H."/>
            <person name="Ichikawa N."/>
            <person name="Tasumi E."/>
            <person name="Hiraki A.T."/>
            <person name="Shimizu A."/>
            <person name="Kato Y."/>
            <person name="Nishiko R."/>
            <person name="Mori K."/>
            <person name="Fujita N."/>
            <person name="Imachi H."/>
            <person name="Takai K."/>
        </authorList>
    </citation>
    <scope>NUCLEOTIDE SEQUENCE [LARGE SCALE GENOMIC DNA]</scope>
    <source>
        <strain evidence="2">DSM 17711 / JCM 13418 / NBRC 101707 / SANAE</strain>
    </source>
</reference>
<dbReference type="eggNOG" id="arCOG11117">
    <property type="taxonomic scope" value="Archaea"/>
</dbReference>
<dbReference type="Proteomes" id="UP000001882">
    <property type="component" value="Chromosome"/>
</dbReference>
<accession>D1YY59</accession>
<protein>
    <recommendedName>
        <fullName evidence="3">DUF1259 domain-containing protein</fullName>
    </recommendedName>
</protein>
<evidence type="ECO:0000313" key="1">
    <source>
        <dbReference type="EMBL" id="BAI61381.1"/>
    </source>
</evidence>
<keyword evidence="2" id="KW-1185">Reference proteome</keyword>
<dbReference type="STRING" id="304371.MCP_1309"/>
<organism evidence="1 2">
    <name type="scientific">Methanocella paludicola (strain DSM 17711 / JCM 13418 / NBRC 101707 / SANAE)</name>
    <dbReference type="NCBI Taxonomy" id="304371"/>
    <lineage>
        <taxon>Archaea</taxon>
        <taxon>Methanobacteriati</taxon>
        <taxon>Methanobacteriota</taxon>
        <taxon>Stenosarchaea group</taxon>
        <taxon>Methanomicrobia</taxon>
        <taxon>Methanocellales</taxon>
        <taxon>Methanocellaceae</taxon>
        <taxon>Methanocella</taxon>
    </lineage>
</organism>
<evidence type="ECO:0008006" key="3">
    <source>
        <dbReference type="Google" id="ProtNLM"/>
    </source>
</evidence>
<dbReference type="AlphaFoldDB" id="D1YY59"/>
<dbReference type="PATRIC" id="fig|304371.9.peg.1347"/>
<dbReference type="Pfam" id="PF07485">
    <property type="entry name" value="DUF1529"/>
    <property type="match status" value="2"/>
</dbReference>